<sequence length="102" mass="11797">MSIAQHELKEMNQLLESGVNISEIALKYPSYDYWGIYENVKDYSLLGKKRIITNRLNTLRNSTTKAERADLIDEIDTLITEMYNLTKSNGKKLVDISKVLNR</sequence>
<comment type="caution">
    <text evidence="1">The sequence shown here is derived from an EMBL/GenBank/DDBJ whole genome shotgun (WGS) entry which is preliminary data.</text>
</comment>
<accession>A0A423KSU2</accession>
<evidence type="ECO:0000313" key="2">
    <source>
        <dbReference type="Proteomes" id="UP000283627"/>
    </source>
</evidence>
<name>A0A423KSU2_9PSED</name>
<protein>
    <submittedName>
        <fullName evidence="1">Uncharacterized protein</fullName>
    </submittedName>
</protein>
<dbReference type="OrthoDB" id="7013368at2"/>
<dbReference type="AlphaFoldDB" id="A0A423KSU2"/>
<gene>
    <name evidence="1" type="ORF">BK665_02035</name>
</gene>
<organism evidence="1 2">
    <name type="scientific">Pseudomonas frederiksbergensis</name>
    <dbReference type="NCBI Taxonomy" id="104087"/>
    <lineage>
        <taxon>Bacteria</taxon>
        <taxon>Pseudomonadati</taxon>
        <taxon>Pseudomonadota</taxon>
        <taxon>Gammaproteobacteria</taxon>
        <taxon>Pseudomonadales</taxon>
        <taxon>Pseudomonadaceae</taxon>
        <taxon>Pseudomonas</taxon>
    </lineage>
</organism>
<dbReference type="RefSeq" id="WP_123402640.1">
    <property type="nucleotide sequence ID" value="NZ_MOBP01000001.1"/>
</dbReference>
<reference evidence="1 2" key="1">
    <citation type="submission" date="2016-10" db="EMBL/GenBank/DDBJ databases">
        <title>Comparative genome analysis of multiple Pseudomonas spp. focuses on biocontrol and plant growth promoting traits.</title>
        <authorList>
            <person name="Tao X.-Y."/>
            <person name="Taylor C.G."/>
        </authorList>
    </citation>
    <scope>NUCLEOTIDE SEQUENCE [LARGE SCALE GENOMIC DNA]</scope>
    <source>
        <strain evidence="1 2">39A2</strain>
    </source>
</reference>
<dbReference type="Proteomes" id="UP000283627">
    <property type="component" value="Unassembled WGS sequence"/>
</dbReference>
<dbReference type="EMBL" id="MOBP01000001">
    <property type="protein sequence ID" value="RON58736.1"/>
    <property type="molecule type" value="Genomic_DNA"/>
</dbReference>
<evidence type="ECO:0000313" key="1">
    <source>
        <dbReference type="EMBL" id="RON58736.1"/>
    </source>
</evidence>
<proteinExistence type="predicted"/>